<dbReference type="InParanoid" id="A0A2P6N0L5"/>
<organism evidence="4 5">
    <name type="scientific">Planoprotostelium fungivorum</name>
    <dbReference type="NCBI Taxonomy" id="1890364"/>
    <lineage>
        <taxon>Eukaryota</taxon>
        <taxon>Amoebozoa</taxon>
        <taxon>Evosea</taxon>
        <taxon>Variosea</taxon>
        <taxon>Cavosteliida</taxon>
        <taxon>Cavosteliaceae</taxon>
        <taxon>Planoprotostelium</taxon>
    </lineage>
</organism>
<keyword evidence="5" id="KW-1185">Reference proteome</keyword>
<accession>A0A2P6N0L5</accession>
<evidence type="ECO:0000256" key="2">
    <source>
        <dbReference type="ARBA" id="ARBA00023242"/>
    </source>
</evidence>
<proteinExistence type="predicted"/>
<sequence>MILTPETDIPPVDLFSYDISKTDNITMLDGHLVKHRDQNRMEVPPSIKIRVRVLEWAFELSNQTMSAWVRGERAWYKLQSPSEGYREKWETLDGFCKLSETIIKGCTRHKKGSKSYDQMAEYGFGEDDLFNNKEMLYTHVPHLEDKTKAFITQMESDSAVRKRKRTEVENYPESLQHIIKSIKEKPPILFGGKGAGPDDATMSLVLRGNFRQDVEGCVRCVHCETILNMEEQLKSSFDVENHLISDRHTILKEFSDAEVERVVRRNLVNQLRIRSVLEDVREIDDVVKKMES</sequence>
<comment type="subcellular location">
    <subcellularLocation>
        <location evidence="1">Nucleus</location>
    </subcellularLocation>
</comment>
<reference evidence="4 5" key="1">
    <citation type="journal article" date="2018" name="Genome Biol. Evol.">
        <title>Multiple Roots of Fruiting Body Formation in Amoebozoa.</title>
        <authorList>
            <person name="Hillmann F."/>
            <person name="Forbes G."/>
            <person name="Novohradska S."/>
            <person name="Ferling I."/>
            <person name="Riege K."/>
            <person name="Groth M."/>
            <person name="Westermann M."/>
            <person name="Marz M."/>
            <person name="Spaller T."/>
            <person name="Winckler T."/>
            <person name="Schaap P."/>
            <person name="Glockner G."/>
        </authorList>
    </citation>
    <scope>NUCLEOTIDE SEQUENCE [LARGE SCALE GENOMIC DNA]</scope>
    <source>
        <strain evidence="4 5">Jena</strain>
    </source>
</reference>
<dbReference type="GO" id="GO:0005634">
    <property type="term" value="C:nucleus"/>
    <property type="evidence" value="ECO:0007669"/>
    <property type="project" value="UniProtKB-SubCell"/>
</dbReference>
<evidence type="ECO:0000256" key="1">
    <source>
        <dbReference type="ARBA" id="ARBA00004123"/>
    </source>
</evidence>
<evidence type="ECO:0000313" key="4">
    <source>
        <dbReference type="EMBL" id="PRP77491.1"/>
    </source>
</evidence>
<evidence type="ECO:0000313" key="5">
    <source>
        <dbReference type="Proteomes" id="UP000241769"/>
    </source>
</evidence>
<feature type="domain" description="RFTS" evidence="3">
    <location>
        <begin position="51"/>
        <end position="114"/>
    </location>
</feature>
<evidence type="ECO:0000259" key="3">
    <source>
        <dbReference type="Pfam" id="PF12047"/>
    </source>
</evidence>
<dbReference type="EMBL" id="MDYQ01000262">
    <property type="protein sequence ID" value="PRP77491.1"/>
    <property type="molecule type" value="Genomic_DNA"/>
</dbReference>
<dbReference type="InterPro" id="IPR022702">
    <property type="entry name" value="Cytosine_MeTrfase1_RFD"/>
</dbReference>
<gene>
    <name evidence="4" type="ORF">PROFUN_14311</name>
</gene>
<keyword evidence="2" id="KW-0539">Nucleus</keyword>
<dbReference type="AlphaFoldDB" id="A0A2P6N0L5"/>
<comment type="caution">
    <text evidence="4">The sequence shown here is derived from an EMBL/GenBank/DDBJ whole genome shotgun (WGS) entry which is preliminary data.</text>
</comment>
<name>A0A2P6N0L5_9EUKA</name>
<dbReference type="Pfam" id="PF12047">
    <property type="entry name" value="DNMT1-RFD"/>
    <property type="match status" value="1"/>
</dbReference>
<protein>
    <recommendedName>
        <fullName evidence="3">RFTS domain-containing protein</fullName>
    </recommendedName>
</protein>
<dbReference type="Proteomes" id="UP000241769">
    <property type="component" value="Unassembled WGS sequence"/>
</dbReference>